<evidence type="ECO:0000313" key="2">
    <source>
        <dbReference type="Proteomes" id="UP000799755"/>
    </source>
</evidence>
<keyword evidence="2" id="KW-1185">Reference proteome</keyword>
<evidence type="ECO:0000313" key="1">
    <source>
        <dbReference type="EMBL" id="KAF2475722.1"/>
    </source>
</evidence>
<comment type="caution">
    <text evidence="1">The sequence shown here is derived from an EMBL/GenBank/DDBJ whole genome shotgun (WGS) entry which is preliminary data.</text>
</comment>
<sequence length="315" mass="35172">MLLAAIFVGSGFDNGTGNPQGIMGIQHYEKGPMWEGTYLSGHMQPQFQEAGLISCDEDMSQETKQMFELLNLRTLRLPPLQVLPMNYIIARIPTNSSRLPELVAKFRDAKLEALEAEPTGFAVKYADEVLHPLSLWQQRLTSPSIILICVAKSDTSIPNTEEEALIAGDWIGMVTIRGPLPYSTFQLPESGQPVPDNPNGETRWHLSNLYTSQVHRGKGLGKKLVISALDIAREQARMLDKMRARIRLFCNPSKTVLVTMYKGMGFEEAGKCTLKEAFVANGDQELVPRDTQSTDALRGFWERRYGLAMEQVLDA</sequence>
<reference evidence="1" key="1">
    <citation type="journal article" date="2020" name="Stud. Mycol.">
        <title>101 Dothideomycetes genomes: a test case for predicting lifestyles and emergence of pathogens.</title>
        <authorList>
            <person name="Haridas S."/>
            <person name="Albert R."/>
            <person name="Binder M."/>
            <person name="Bloem J."/>
            <person name="Labutti K."/>
            <person name="Salamov A."/>
            <person name="Andreopoulos B."/>
            <person name="Baker S."/>
            <person name="Barry K."/>
            <person name="Bills G."/>
            <person name="Bluhm B."/>
            <person name="Cannon C."/>
            <person name="Castanera R."/>
            <person name="Culley D."/>
            <person name="Daum C."/>
            <person name="Ezra D."/>
            <person name="Gonzalez J."/>
            <person name="Henrissat B."/>
            <person name="Kuo A."/>
            <person name="Liang C."/>
            <person name="Lipzen A."/>
            <person name="Lutzoni F."/>
            <person name="Magnuson J."/>
            <person name="Mondo S."/>
            <person name="Nolan M."/>
            <person name="Ohm R."/>
            <person name="Pangilinan J."/>
            <person name="Park H.-J."/>
            <person name="Ramirez L."/>
            <person name="Alfaro M."/>
            <person name="Sun H."/>
            <person name="Tritt A."/>
            <person name="Yoshinaga Y."/>
            <person name="Zwiers L.-H."/>
            <person name="Turgeon B."/>
            <person name="Goodwin S."/>
            <person name="Spatafora J."/>
            <person name="Crous P."/>
            <person name="Grigoriev I."/>
        </authorList>
    </citation>
    <scope>NUCLEOTIDE SEQUENCE</scope>
    <source>
        <strain evidence="1">ATCC 200398</strain>
    </source>
</reference>
<accession>A0ACB6RB25</accession>
<dbReference type="EMBL" id="MU003495">
    <property type="protein sequence ID" value="KAF2475722.1"/>
    <property type="molecule type" value="Genomic_DNA"/>
</dbReference>
<dbReference type="Proteomes" id="UP000799755">
    <property type="component" value="Unassembled WGS sequence"/>
</dbReference>
<gene>
    <name evidence="1" type="ORF">BDR25DRAFT_391219</name>
</gene>
<protein>
    <submittedName>
        <fullName evidence="1">Uncharacterized protein</fullName>
    </submittedName>
</protein>
<organism evidence="1 2">
    <name type="scientific">Lindgomyces ingoldianus</name>
    <dbReference type="NCBI Taxonomy" id="673940"/>
    <lineage>
        <taxon>Eukaryota</taxon>
        <taxon>Fungi</taxon>
        <taxon>Dikarya</taxon>
        <taxon>Ascomycota</taxon>
        <taxon>Pezizomycotina</taxon>
        <taxon>Dothideomycetes</taxon>
        <taxon>Pleosporomycetidae</taxon>
        <taxon>Pleosporales</taxon>
        <taxon>Lindgomycetaceae</taxon>
        <taxon>Lindgomyces</taxon>
    </lineage>
</organism>
<name>A0ACB6RB25_9PLEO</name>
<proteinExistence type="predicted"/>